<dbReference type="EC" id="3.-.-.-" evidence="3"/>
<keyword evidence="1" id="KW-0732">Signal</keyword>
<keyword evidence="3" id="KW-0378">Hydrolase</keyword>
<evidence type="ECO:0000259" key="2">
    <source>
        <dbReference type="Pfam" id="PF00144"/>
    </source>
</evidence>
<protein>
    <submittedName>
        <fullName evidence="3">Serine hydrolase domain-containing protein</fullName>
        <ecNumber evidence="3">3.-.-.-</ecNumber>
    </submittedName>
</protein>
<organism evidence="3 4">
    <name type="scientific">Stenotrophomonas nematodicola</name>
    <dbReference type="NCBI Taxonomy" id="2656746"/>
    <lineage>
        <taxon>Bacteria</taxon>
        <taxon>Pseudomonadati</taxon>
        <taxon>Pseudomonadota</taxon>
        <taxon>Gammaproteobacteria</taxon>
        <taxon>Lysobacterales</taxon>
        <taxon>Lysobacteraceae</taxon>
        <taxon>Stenotrophomonas</taxon>
    </lineage>
</organism>
<reference evidence="3 4" key="1">
    <citation type="submission" date="2024-09" db="EMBL/GenBank/DDBJ databases">
        <authorList>
            <consortium name="All-Russian atlas of soil microorganisms"/>
            <consortium name="as a basis for the search for new antimicrobial producers and enzymes with unique properties"/>
            <person name="Sokolova E.A."/>
            <person name="Voronina E.N."/>
        </authorList>
    </citation>
    <scope>NUCLEOTIDE SEQUENCE [LARGE SCALE GENOMIC DNA]</scope>
    <source>
        <strain evidence="3 4">AF-22b-331.1</strain>
    </source>
</reference>
<sequence>MRLFAVLLAVLAPVTALAAAPPAPPPMADAAAVEAEMARLMRATGAQAWAVAVVDQGKVVQLHAAGKRNAAGDPLTTDTVMYGASLTKMAFAYMVMQLVDEGVLDLDRPIGAYLERPLPDYPAEKQYAPWPDLKDDPRWQRLTARMLLSHRSGFANFAFLEPDGKLRLHFDPGTRYAYSGEGLILLQFVLERGLGLEVGAEMQRRVFDRFGMTRTSMTWRADFAGNLADGWTQDGRTEPHDERSRVRAAGSMDTTIADMARFAAGYVRGEGLSAKARAALVRAQWPITTASQFPTLQDALAPAKRRRDLAAGLGVVVFQGPQGRGFYKGGHDDAVGNTLVCVAWRQRCVVVLGNDVRAEAAFPALVRFVLGETGVPWTWEYGGKAFVE</sequence>
<dbReference type="GO" id="GO:0016787">
    <property type="term" value="F:hydrolase activity"/>
    <property type="evidence" value="ECO:0007669"/>
    <property type="project" value="UniProtKB-KW"/>
</dbReference>
<dbReference type="RefSeq" id="WP_394164787.1">
    <property type="nucleotide sequence ID" value="NZ_JBHGCJ010000023.1"/>
</dbReference>
<dbReference type="InterPro" id="IPR050789">
    <property type="entry name" value="Diverse_Enzym_Activities"/>
</dbReference>
<dbReference type="PANTHER" id="PTHR43283:SF18">
    <property type="match status" value="1"/>
</dbReference>
<dbReference type="Proteomes" id="UP001605261">
    <property type="component" value="Unassembled WGS sequence"/>
</dbReference>
<dbReference type="PANTHER" id="PTHR43283">
    <property type="entry name" value="BETA-LACTAMASE-RELATED"/>
    <property type="match status" value="1"/>
</dbReference>
<dbReference type="EMBL" id="JBHGCJ010000023">
    <property type="protein sequence ID" value="MFG6111570.1"/>
    <property type="molecule type" value="Genomic_DNA"/>
</dbReference>
<dbReference type="SUPFAM" id="SSF56601">
    <property type="entry name" value="beta-lactamase/transpeptidase-like"/>
    <property type="match status" value="1"/>
</dbReference>
<keyword evidence="4" id="KW-1185">Reference proteome</keyword>
<dbReference type="Gene3D" id="3.40.710.10">
    <property type="entry name" value="DD-peptidase/beta-lactamase superfamily"/>
    <property type="match status" value="1"/>
</dbReference>
<gene>
    <name evidence="3" type="ORF">ACEU0G_001909</name>
</gene>
<name>A0ABW7D2X9_9GAMM</name>
<proteinExistence type="predicted"/>
<dbReference type="Pfam" id="PF00144">
    <property type="entry name" value="Beta-lactamase"/>
    <property type="match status" value="1"/>
</dbReference>
<feature type="domain" description="Beta-lactamase-related" evidence="2">
    <location>
        <begin position="37"/>
        <end position="358"/>
    </location>
</feature>
<evidence type="ECO:0000256" key="1">
    <source>
        <dbReference type="SAM" id="SignalP"/>
    </source>
</evidence>
<evidence type="ECO:0000313" key="4">
    <source>
        <dbReference type="Proteomes" id="UP001605261"/>
    </source>
</evidence>
<dbReference type="InterPro" id="IPR001466">
    <property type="entry name" value="Beta-lactam-related"/>
</dbReference>
<accession>A0ABW7D2X9</accession>
<evidence type="ECO:0000313" key="3">
    <source>
        <dbReference type="EMBL" id="MFG6111570.1"/>
    </source>
</evidence>
<feature type="signal peptide" evidence="1">
    <location>
        <begin position="1"/>
        <end position="18"/>
    </location>
</feature>
<comment type="caution">
    <text evidence="3">The sequence shown here is derived from an EMBL/GenBank/DDBJ whole genome shotgun (WGS) entry which is preliminary data.</text>
</comment>
<feature type="chain" id="PRO_5046480897" evidence="1">
    <location>
        <begin position="19"/>
        <end position="388"/>
    </location>
</feature>
<dbReference type="InterPro" id="IPR012338">
    <property type="entry name" value="Beta-lactam/transpept-like"/>
</dbReference>